<dbReference type="GO" id="GO:0016301">
    <property type="term" value="F:kinase activity"/>
    <property type="evidence" value="ECO:0007669"/>
    <property type="project" value="UniProtKB-KW"/>
</dbReference>
<feature type="transmembrane region" description="Helical" evidence="14">
    <location>
        <begin position="237"/>
        <end position="259"/>
    </location>
</feature>
<evidence type="ECO:0000313" key="17">
    <source>
        <dbReference type="EMBL" id="SUT88764.1"/>
    </source>
</evidence>
<dbReference type="PROSITE" id="PS51104">
    <property type="entry name" value="PTS_EIIC_TYPE_2"/>
    <property type="match status" value="1"/>
</dbReference>
<dbReference type="Gene3D" id="3.40.50.2300">
    <property type="match status" value="1"/>
</dbReference>
<keyword evidence="5" id="KW-1003">Cell membrane</keyword>
<dbReference type="Pfam" id="PF25554">
    <property type="entry name" value="PTS_EIIB_BC_N"/>
    <property type="match status" value="1"/>
</dbReference>
<dbReference type="InterPro" id="IPR006327">
    <property type="entry name" value="PTS_IIC_fruc"/>
</dbReference>
<feature type="transmembrane region" description="Helical" evidence="14">
    <location>
        <begin position="432"/>
        <end position="453"/>
    </location>
</feature>
<evidence type="ECO:0000259" key="16">
    <source>
        <dbReference type="PROSITE" id="PS51104"/>
    </source>
</evidence>
<feature type="domain" description="PTS EIIC type-2" evidence="16">
    <location>
        <begin position="226"/>
        <end position="558"/>
    </location>
</feature>
<dbReference type="PROSITE" id="PS51099">
    <property type="entry name" value="PTS_EIIB_TYPE_2"/>
    <property type="match status" value="1"/>
</dbReference>
<feature type="transmembrane region" description="Helical" evidence="14">
    <location>
        <begin position="532"/>
        <end position="551"/>
    </location>
</feature>
<dbReference type="PANTHER" id="PTHR30505">
    <property type="entry name" value="FRUCTOSE-LIKE PERMEASE"/>
    <property type="match status" value="1"/>
</dbReference>
<dbReference type="InterPro" id="IPR003353">
    <property type="entry name" value="PTS_IIB_fruc"/>
</dbReference>
<comment type="catalytic activity">
    <reaction evidence="1">
        <text>D-fructose(out) + N(pros)-phospho-L-histidyl-[protein] = D-fructose 1-phosphate(in) + L-histidyl-[protein]</text>
        <dbReference type="Rhea" id="RHEA:49252"/>
        <dbReference type="Rhea" id="RHEA-COMP:9745"/>
        <dbReference type="Rhea" id="RHEA-COMP:9746"/>
        <dbReference type="ChEBI" id="CHEBI:29979"/>
        <dbReference type="ChEBI" id="CHEBI:37721"/>
        <dbReference type="ChEBI" id="CHEBI:58674"/>
        <dbReference type="ChEBI" id="CHEBI:64837"/>
        <dbReference type="EC" id="2.7.1.202"/>
    </reaction>
</comment>
<keyword evidence="13 14" id="KW-0472">Membrane</keyword>
<reference evidence="17 18" key="1">
    <citation type="submission" date="2018-06" db="EMBL/GenBank/DDBJ databases">
        <authorList>
            <consortium name="Pathogen Informatics"/>
            <person name="Doyle S."/>
        </authorList>
    </citation>
    <scope>NUCLEOTIDE SEQUENCE [LARGE SCALE GENOMIC DNA]</scope>
    <source>
        <strain evidence="17 18">NCTC10801</strain>
    </source>
</reference>
<keyword evidence="7" id="KW-0762">Sugar transport</keyword>
<dbReference type="InterPro" id="IPR013014">
    <property type="entry name" value="PTS_EIIC_2"/>
</dbReference>
<evidence type="ECO:0000256" key="6">
    <source>
        <dbReference type="ARBA" id="ARBA00022553"/>
    </source>
</evidence>
<dbReference type="Pfam" id="PF02378">
    <property type="entry name" value="PTS_EIIC"/>
    <property type="match status" value="1"/>
</dbReference>
<comment type="subcellular location">
    <subcellularLocation>
        <location evidence="2">Cell inner membrane</location>
        <topology evidence="2">Multi-pass membrane protein</topology>
    </subcellularLocation>
</comment>
<dbReference type="Proteomes" id="UP000254649">
    <property type="component" value="Unassembled WGS sequence"/>
</dbReference>
<evidence type="ECO:0000313" key="18">
    <source>
        <dbReference type="Proteomes" id="UP000254649"/>
    </source>
</evidence>
<dbReference type="SUPFAM" id="SSF52794">
    <property type="entry name" value="PTS system IIB component-like"/>
    <property type="match status" value="2"/>
</dbReference>
<dbReference type="InterPro" id="IPR003352">
    <property type="entry name" value="PTS_EIIC"/>
</dbReference>
<accession>A0A380TNH0</accession>
<dbReference type="EMBL" id="UFRQ01000003">
    <property type="protein sequence ID" value="SUT88764.1"/>
    <property type="molecule type" value="Genomic_DNA"/>
</dbReference>
<sequence length="558" mass="57494">MNIFLTPSPGLGHTKTFLLKHVVAAAAKAQNHQIVDTAEQADIAIVFGETLPNLTALQGKKVLLSSPEQAFTAPENVVQLALSQAVDYVAPTQSTPNTSPLSVIKNIVAVTACPTGVAHTFMSAEAIEAYGKKMGWNVRVETRGQVGAGNPITPEEVASADLVFIAADIDVDLEKFKGKPMYRTSTGLALKKTEQEFNKAFAEAKVYEGNASTSQTEDSSNEKKGIYQHLMTGVSHMLPVVVAGGLLIAISFMFGPNAFKDPNIAGGLPAALMEIGGGAAFKLMIAVFAGYVAFSIADRPGLAVGLIGGMLATTAGAGILGGIIAGFLAGYVVKGLNATIKLPVSMASLKPILILPLLGSAIVGLLMVYFLNPPVASTMTALTVWLNGLGATNGLLFGAILGGMMCVDMGGPVNKAAYMFGTGLLASQLNTPMAAVMAGGMVPPIGMAIATWIARSKFNTNQRDAGNAAFVLGLCFISEGALPFVAADPIRVIISSVIGGATAGAISLSFAIELPAPHGGLFVVPLVSQPLLYLGAIAAGSIVTGVIYAIIRPKQVEK</sequence>
<feature type="transmembrane region" description="Helical" evidence="14">
    <location>
        <begin position="352"/>
        <end position="371"/>
    </location>
</feature>
<evidence type="ECO:0000256" key="5">
    <source>
        <dbReference type="ARBA" id="ARBA00022475"/>
    </source>
</evidence>
<evidence type="ECO:0000256" key="4">
    <source>
        <dbReference type="ARBA" id="ARBA00022448"/>
    </source>
</evidence>
<evidence type="ECO:0000256" key="13">
    <source>
        <dbReference type="ARBA" id="ARBA00023136"/>
    </source>
</evidence>
<organism evidence="17 18">
    <name type="scientific">[Actinobacillus] rossii</name>
    <dbReference type="NCBI Taxonomy" id="123820"/>
    <lineage>
        <taxon>Bacteria</taxon>
        <taxon>Pseudomonadati</taxon>
        <taxon>Pseudomonadota</taxon>
        <taxon>Gammaproteobacteria</taxon>
        <taxon>Pasteurellales</taxon>
        <taxon>Pasteurellaceae</taxon>
    </lineage>
</organism>
<evidence type="ECO:0000256" key="9">
    <source>
        <dbReference type="ARBA" id="ARBA00022683"/>
    </source>
</evidence>
<dbReference type="EC" id="2.7.1.202" evidence="3"/>
<dbReference type="NCBIfam" id="TIGR01427">
    <property type="entry name" value="PTS_IIC_fructo"/>
    <property type="match status" value="1"/>
</dbReference>
<dbReference type="GO" id="GO:0009401">
    <property type="term" value="P:phosphoenolpyruvate-dependent sugar phosphotransferase system"/>
    <property type="evidence" value="ECO:0007669"/>
    <property type="project" value="UniProtKB-KW"/>
</dbReference>
<dbReference type="Pfam" id="PF02302">
    <property type="entry name" value="PTS_IIB"/>
    <property type="match status" value="1"/>
</dbReference>
<feature type="transmembrane region" description="Helical" evidence="14">
    <location>
        <begin position="306"/>
        <end position="331"/>
    </location>
</feature>
<dbReference type="FunFam" id="3.40.50.2300:FF:000014">
    <property type="entry name" value="PTS system fructose-like transporter subunit IIB"/>
    <property type="match status" value="1"/>
</dbReference>
<dbReference type="InterPro" id="IPR050864">
    <property type="entry name" value="Bacterial_PTS_Sugar_Transport"/>
</dbReference>
<feature type="transmembrane region" description="Helical" evidence="14">
    <location>
        <begin position="391"/>
        <end position="411"/>
    </location>
</feature>
<dbReference type="NCBIfam" id="TIGR00829">
    <property type="entry name" value="FRU"/>
    <property type="match status" value="1"/>
</dbReference>
<keyword evidence="9" id="KW-0598">Phosphotransferase system</keyword>
<dbReference type="GO" id="GO:0005886">
    <property type="term" value="C:plasma membrane"/>
    <property type="evidence" value="ECO:0007669"/>
    <property type="project" value="UniProtKB-SubCell"/>
</dbReference>
<proteinExistence type="predicted"/>
<keyword evidence="10 14" id="KW-0812">Transmembrane</keyword>
<evidence type="ECO:0000256" key="11">
    <source>
        <dbReference type="ARBA" id="ARBA00022777"/>
    </source>
</evidence>
<evidence type="ECO:0000256" key="8">
    <source>
        <dbReference type="ARBA" id="ARBA00022679"/>
    </source>
</evidence>
<dbReference type="AlphaFoldDB" id="A0A380TNH0"/>
<evidence type="ECO:0000256" key="14">
    <source>
        <dbReference type="SAM" id="Phobius"/>
    </source>
</evidence>
<keyword evidence="18" id="KW-1185">Reference proteome</keyword>
<evidence type="ECO:0000259" key="15">
    <source>
        <dbReference type="PROSITE" id="PS51099"/>
    </source>
</evidence>
<evidence type="ECO:0000256" key="1">
    <source>
        <dbReference type="ARBA" id="ARBA00001401"/>
    </source>
</evidence>
<feature type="transmembrane region" description="Helical" evidence="14">
    <location>
        <begin position="492"/>
        <end position="512"/>
    </location>
</feature>
<evidence type="ECO:0000256" key="7">
    <source>
        <dbReference type="ARBA" id="ARBA00022597"/>
    </source>
</evidence>
<dbReference type="GO" id="GO:0005351">
    <property type="term" value="F:carbohydrate:proton symporter activity"/>
    <property type="evidence" value="ECO:0007669"/>
    <property type="project" value="InterPro"/>
</dbReference>
<evidence type="ECO:0000256" key="3">
    <source>
        <dbReference type="ARBA" id="ARBA00012799"/>
    </source>
</evidence>
<evidence type="ECO:0000256" key="10">
    <source>
        <dbReference type="ARBA" id="ARBA00022692"/>
    </source>
</evidence>
<dbReference type="PANTHER" id="PTHR30505:SF0">
    <property type="entry name" value="FRUCTOSE-LIKE PTS SYSTEM EIIBC COMPONENT-RELATED"/>
    <property type="match status" value="1"/>
</dbReference>
<evidence type="ECO:0000256" key="2">
    <source>
        <dbReference type="ARBA" id="ARBA00004429"/>
    </source>
</evidence>
<protein>
    <recommendedName>
        <fullName evidence="3">protein-N(pi)-phosphohistidine--D-fructose phosphotransferase</fullName>
        <ecNumber evidence="3">2.7.1.202</ecNumber>
    </recommendedName>
</protein>
<feature type="domain" description="PTS EIIB type-2" evidence="15">
    <location>
        <begin position="107"/>
        <end position="202"/>
    </location>
</feature>
<keyword evidence="4" id="KW-0813">Transport</keyword>
<dbReference type="GO" id="GO:0022877">
    <property type="term" value="F:protein-N(PI)-phosphohistidine-fructose phosphotransferase system transporter activity"/>
    <property type="evidence" value="ECO:0007669"/>
    <property type="project" value="InterPro"/>
</dbReference>
<dbReference type="InterPro" id="IPR036095">
    <property type="entry name" value="PTS_EIIB-like_sf"/>
</dbReference>
<keyword evidence="6" id="KW-0597">Phosphoprotein</keyword>
<name>A0A380TNH0_9PAST</name>
<gene>
    <name evidence="17" type="primary">fruA</name>
    <name evidence="17" type="ORF">NCTC10801_00623</name>
</gene>
<keyword evidence="11" id="KW-0418">Kinase</keyword>
<feature type="transmembrane region" description="Helical" evidence="14">
    <location>
        <begin position="271"/>
        <end position="294"/>
    </location>
</feature>
<keyword evidence="12 14" id="KW-1133">Transmembrane helix</keyword>
<evidence type="ECO:0000256" key="12">
    <source>
        <dbReference type="ARBA" id="ARBA00022989"/>
    </source>
</evidence>
<dbReference type="InterPro" id="IPR003501">
    <property type="entry name" value="PTS_EIIB_2/3"/>
</dbReference>
<dbReference type="GO" id="GO:0090563">
    <property type="term" value="F:protein-phosphocysteine-sugar phosphotransferase activity"/>
    <property type="evidence" value="ECO:0007669"/>
    <property type="project" value="TreeGrafter"/>
</dbReference>
<dbReference type="OrthoDB" id="9782569at2"/>
<dbReference type="CDD" id="cd05569">
    <property type="entry name" value="PTS_IIB_fructose"/>
    <property type="match status" value="1"/>
</dbReference>
<dbReference type="InterPro" id="IPR013011">
    <property type="entry name" value="PTS_EIIB_2"/>
</dbReference>
<keyword evidence="8" id="KW-0808">Transferase</keyword>